<sequence length="97" mass="10896">MRHVPMSLHAASIRITSSMLAKGVVAPGAGRVVKNTAAHTMILPRDNAYRRQKIITILFVVVKRLDSRRRTIVEAGIQGIVQGDGLLNFKFIRYRRD</sequence>
<dbReference type="AlphaFoldDB" id="A0A6C0BJY7"/>
<name>A0A6C0BJY7_9ZZZZ</name>
<reference evidence="1" key="1">
    <citation type="journal article" date="2020" name="Nature">
        <title>Giant virus diversity and host interactions through global metagenomics.</title>
        <authorList>
            <person name="Schulz F."/>
            <person name="Roux S."/>
            <person name="Paez-Espino D."/>
            <person name="Jungbluth S."/>
            <person name="Walsh D.A."/>
            <person name="Denef V.J."/>
            <person name="McMahon K.D."/>
            <person name="Konstantinidis K.T."/>
            <person name="Eloe-Fadrosh E.A."/>
            <person name="Kyrpides N.C."/>
            <person name="Woyke T."/>
        </authorList>
    </citation>
    <scope>NUCLEOTIDE SEQUENCE</scope>
    <source>
        <strain evidence="1">GVMAG-M-3300013285-6</strain>
    </source>
</reference>
<evidence type="ECO:0000313" key="1">
    <source>
        <dbReference type="EMBL" id="QHS92061.1"/>
    </source>
</evidence>
<accession>A0A6C0BJY7</accession>
<proteinExistence type="predicted"/>
<protein>
    <submittedName>
        <fullName evidence="1">Uncharacterized protein</fullName>
    </submittedName>
</protein>
<dbReference type="EMBL" id="MN739167">
    <property type="protein sequence ID" value="QHS92061.1"/>
    <property type="molecule type" value="Genomic_DNA"/>
</dbReference>
<organism evidence="1">
    <name type="scientific">viral metagenome</name>
    <dbReference type="NCBI Taxonomy" id="1070528"/>
    <lineage>
        <taxon>unclassified sequences</taxon>
        <taxon>metagenomes</taxon>
        <taxon>organismal metagenomes</taxon>
    </lineage>
</organism>